<dbReference type="Gene3D" id="1.10.1740.10">
    <property type="match status" value="1"/>
</dbReference>
<dbReference type="PANTHER" id="PTHR43133">
    <property type="entry name" value="RNA POLYMERASE ECF-TYPE SIGMA FACTO"/>
    <property type="match status" value="1"/>
</dbReference>
<organism evidence="8 9">
    <name type="scientific">Paenibacillus forsythiae</name>
    <dbReference type="NCBI Taxonomy" id="365616"/>
    <lineage>
        <taxon>Bacteria</taxon>
        <taxon>Bacillati</taxon>
        <taxon>Bacillota</taxon>
        <taxon>Bacilli</taxon>
        <taxon>Bacillales</taxon>
        <taxon>Paenibacillaceae</taxon>
        <taxon>Paenibacillus</taxon>
    </lineage>
</organism>
<evidence type="ECO:0000259" key="7">
    <source>
        <dbReference type="Pfam" id="PF08281"/>
    </source>
</evidence>
<feature type="domain" description="RNA polymerase sigma factor 70 region 4 type 2" evidence="7">
    <location>
        <begin position="110"/>
        <end position="159"/>
    </location>
</feature>
<dbReference type="PANTHER" id="PTHR43133:SF8">
    <property type="entry name" value="RNA POLYMERASE SIGMA FACTOR HI_1459-RELATED"/>
    <property type="match status" value="1"/>
</dbReference>
<dbReference type="NCBIfam" id="TIGR02937">
    <property type="entry name" value="sigma70-ECF"/>
    <property type="match status" value="1"/>
</dbReference>
<dbReference type="InterPro" id="IPR013324">
    <property type="entry name" value="RNA_pol_sigma_r3/r4-like"/>
</dbReference>
<keyword evidence="3" id="KW-0731">Sigma factor</keyword>
<dbReference type="InterPro" id="IPR036388">
    <property type="entry name" value="WH-like_DNA-bd_sf"/>
</dbReference>
<evidence type="ECO:0000256" key="1">
    <source>
        <dbReference type="ARBA" id="ARBA00010641"/>
    </source>
</evidence>
<dbReference type="Proteomes" id="UP001248709">
    <property type="component" value="Unassembled WGS sequence"/>
</dbReference>
<feature type="domain" description="RNA polymerase sigma-70 region 2" evidence="6">
    <location>
        <begin position="20"/>
        <end position="80"/>
    </location>
</feature>
<gene>
    <name evidence="8" type="ORF">J2Z22_002535</name>
</gene>
<dbReference type="RefSeq" id="WP_025698313.1">
    <property type="nucleotide sequence ID" value="NZ_JAUSUY010000009.1"/>
</dbReference>
<evidence type="ECO:0000313" key="8">
    <source>
        <dbReference type="EMBL" id="MDT3427001.1"/>
    </source>
</evidence>
<evidence type="ECO:0000256" key="5">
    <source>
        <dbReference type="ARBA" id="ARBA00023163"/>
    </source>
</evidence>
<dbReference type="Gene3D" id="1.10.10.10">
    <property type="entry name" value="Winged helix-like DNA-binding domain superfamily/Winged helix DNA-binding domain"/>
    <property type="match status" value="1"/>
</dbReference>
<keyword evidence="9" id="KW-1185">Reference proteome</keyword>
<dbReference type="InterPro" id="IPR039425">
    <property type="entry name" value="RNA_pol_sigma-70-like"/>
</dbReference>
<evidence type="ECO:0000256" key="4">
    <source>
        <dbReference type="ARBA" id="ARBA00023125"/>
    </source>
</evidence>
<keyword evidence="5" id="KW-0804">Transcription</keyword>
<dbReference type="InterPro" id="IPR014284">
    <property type="entry name" value="RNA_pol_sigma-70_dom"/>
</dbReference>
<evidence type="ECO:0000256" key="3">
    <source>
        <dbReference type="ARBA" id="ARBA00023082"/>
    </source>
</evidence>
<reference evidence="8 9" key="1">
    <citation type="submission" date="2023-07" db="EMBL/GenBank/DDBJ databases">
        <title>Genomic Encyclopedia of Type Strains, Phase IV (KMG-IV): sequencing the most valuable type-strain genomes for metagenomic binning, comparative biology and taxonomic classification.</title>
        <authorList>
            <person name="Goeker M."/>
        </authorList>
    </citation>
    <scope>NUCLEOTIDE SEQUENCE [LARGE SCALE GENOMIC DNA]</scope>
    <source>
        <strain evidence="8 9">T98</strain>
    </source>
</reference>
<dbReference type="InterPro" id="IPR013325">
    <property type="entry name" value="RNA_pol_sigma_r2"/>
</dbReference>
<comment type="caution">
    <text evidence="8">The sequence shown here is derived from an EMBL/GenBank/DDBJ whole genome shotgun (WGS) entry which is preliminary data.</text>
</comment>
<keyword evidence="2" id="KW-0805">Transcription regulation</keyword>
<accession>A0ABU3H855</accession>
<dbReference type="Pfam" id="PF04542">
    <property type="entry name" value="Sigma70_r2"/>
    <property type="match status" value="1"/>
</dbReference>
<comment type="similarity">
    <text evidence="1">Belongs to the sigma-70 factor family. ECF subfamily.</text>
</comment>
<evidence type="ECO:0000259" key="6">
    <source>
        <dbReference type="Pfam" id="PF04542"/>
    </source>
</evidence>
<name>A0ABU3H855_9BACL</name>
<dbReference type="SUPFAM" id="SSF88946">
    <property type="entry name" value="Sigma2 domain of RNA polymerase sigma factors"/>
    <property type="match status" value="1"/>
</dbReference>
<dbReference type="SUPFAM" id="SSF88659">
    <property type="entry name" value="Sigma3 and sigma4 domains of RNA polymerase sigma factors"/>
    <property type="match status" value="1"/>
</dbReference>
<sequence>MLTPKRTNTETVANMNGIVHLQAVLKRYCLSLTGSSWEAEELAQDAWLKALEALRGGHGNPEALLLRIAKNSWIDAGRRKTVLKRILQQSNEAKYMERENNGDFEAEMVFQAMIKHLSPLQRAVFLMREVLDYTSAETAELLDTTEGAVKAALRRARLAIPAVREELAADGPALPGDESFRALLEQMAAAYKRGQIAELIELARQGGEAPGAVLATGRMQSVKPYSVNAGSHNPEMRMAA</sequence>
<evidence type="ECO:0000313" key="9">
    <source>
        <dbReference type="Proteomes" id="UP001248709"/>
    </source>
</evidence>
<dbReference type="InterPro" id="IPR013249">
    <property type="entry name" value="RNA_pol_sigma70_r4_t2"/>
</dbReference>
<proteinExistence type="inferred from homology"/>
<dbReference type="EMBL" id="JAUSUY010000009">
    <property type="protein sequence ID" value="MDT3427001.1"/>
    <property type="molecule type" value="Genomic_DNA"/>
</dbReference>
<protein>
    <submittedName>
        <fullName evidence="8">RNA polymerase sigma-70 factor (ECF subfamily)</fullName>
    </submittedName>
</protein>
<dbReference type="Pfam" id="PF08281">
    <property type="entry name" value="Sigma70_r4_2"/>
    <property type="match status" value="1"/>
</dbReference>
<keyword evidence="4" id="KW-0238">DNA-binding</keyword>
<dbReference type="InterPro" id="IPR007627">
    <property type="entry name" value="RNA_pol_sigma70_r2"/>
</dbReference>
<evidence type="ECO:0000256" key="2">
    <source>
        <dbReference type="ARBA" id="ARBA00023015"/>
    </source>
</evidence>